<protein>
    <recommendedName>
        <fullName evidence="4">DUF202 domain-containing protein</fullName>
    </recommendedName>
</protein>
<comment type="caution">
    <text evidence="2">The sequence shown here is derived from an EMBL/GenBank/DDBJ whole genome shotgun (WGS) entry which is preliminary data.</text>
</comment>
<evidence type="ECO:0000313" key="3">
    <source>
        <dbReference type="Proteomes" id="UP001197028"/>
    </source>
</evidence>
<evidence type="ECO:0000256" key="1">
    <source>
        <dbReference type="SAM" id="Phobius"/>
    </source>
</evidence>
<sequence>MHISAQLAQIAYTDALQHLVTGFVLLGIVGLALLVAGFAWRKYRSHPYTEEWAFVSVIALLVATAGIFLTLFFLANIWNWVGIQDPALLAAKQQIAEAHRPRPLL</sequence>
<proteinExistence type="predicted"/>
<reference evidence="2 3" key="1">
    <citation type="journal article" date="2021" name="ISME J.">
        <title>Genomic evolution of the class Acidithiobacillia: deep-branching Proteobacteria living in extreme acidic conditions.</title>
        <authorList>
            <person name="Moya-Beltran A."/>
            <person name="Beard S."/>
            <person name="Rojas-Villalobos C."/>
            <person name="Issotta F."/>
            <person name="Gallardo Y."/>
            <person name="Ulloa R."/>
            <person name="Giaveno A."/>
            <person name="Degli Esposti M."/>
            <person name="Johnson D.B."/>
            <person name="Quatrini R."/>
        </authorList>
    </citation>
    <scope>NUCLEOTIDE SEQUENCE [LARGE SCALE GENOMIC DNA]</scope>
    <source>
        <strain evidence="2 3">ATCC 19703</strain>
    </source>
</reference>
<name>A0ABS5ZT87_9PROT</name>
<evidence type="ECO:0008006" key="4">
    <source>
        <dbReference type="Google" id="ProtNLM"/>
    </source>
</evidence>
<gene>
    <name evidence="2" type="ORF">HJG40_14045</name>
</gene>
<feature type="transmembrane region" description="Helical" evidence="1">
    <location>
        <begin position="52"/>
        <end position="78"/>
    </location>
</feature>
<dbReference type="RefSeq" id="WP_215864752.1">
    <property type="nucleotide sequence ID" value="NZ_JABELD010000143.1"/>
</dbReference>
<keyword evidence="1" id="KW-1133">Transmembrane helix</keyword>
<keyword evidence="1" id="KW-0472">Membrane</keyword>
<keyword evidence="1" id="KW-0812">Transmembrane</keyword>
<dbReference type="EMBL" id="JABELD010000143">
    <property type="protein sequence ID" value="MBU2739876.1"/>
    <property type="molecule type" value="Genomic_DNA"/>
</dbReference>
<feature type="transmembrane region" description="Helical" evidence="1">
    <location>
        <begin position="20"/>
        <end position="40"/>
    </location>
</feature>
<organism evidence="2 3">
    <name type="scientific">Acidithiobacillus concretivorus</name>
    <dbReference type="NCBI Taxonomy" id="3063952"/>
    <lineage>
        <taxon>Bacteria</taxon>
        <taxon>Pseudomonadati</taxon>
        <taxon>Pseudomonadota</taxon>
        <taxon>Acidithiobacillia</taxon>
        <taxon>Acidithiobacillales</taxon>
        <taxon>Acidithiobacillaceae</taxon>
        <taxon>Acidithiobacillus</taxon>
    </lineage>
</organism>
<accession>A0ABS5ZT87</accession>
<keyword evidence="3" id="KW-1185">Reference proteome</keyword>
<evidence type="ECO:0000313" key="2">
    <source>
        <dbReference type="EMBL" id="MBU2739876.1"/>
    </source>
</evidence>
<dbReference type="Proteomes" id="UP001197028">
    <property type="component" value="Unassembled WGS sequence"/>
</dbReference>